<keyword evidence="2" id="KW-1003">Cell membrane</keyword>
<dbReference type="PANTHER" id="PTHR24233:SF4">
    <property type="entry name" value="G-PROTEIN COUPLED RECEPTOR 171"/>
    <property type="match status" value="1"/>
</dbReference>
<dbReference type="InterPro" id="IPR017452">
    <property type="entry name" value="GPCR_Rhodpsn_7TM"/>
</dbReference>
<keyword evidence="7 12" id="KW-0675">Receptor</keyword>
<keyword evidence="4 10" id="KW-1133">Transmembrane helix</keyword>
<feature type="transmembrane region" description="Helical" evidence="10">
    <location>
        <begin position="73"/>
        <end position="91"/>
    </location>
</feature>
<keyword evidence="8" id="KW-0807">Transducer</keyword>
<evidence type="ECO:0000256" key="1">
    <source>
        <dbReference type="ARBA" id="ARBA00004651"/>
    </source>
</evidence>
<dbReference type="EMBL" id="WKFB01000339">
    <property type="protein sequence ID" value="KAF6726229.1"/>
    <property type="molecule type" value="Genomic_DNA"/>
</dbReference>
<gene>
    <name evidence="12" type="ORF">FQA47_002548</name>
</gene>
<sequence length="328" mass="36630">MSWMNIRNIFSEILHVEVSCLLVSQDKRSARVYLLNLQVANLLFLAALPFKVLNDLGAAPWSLKVFHCQCSAVTTYISLYASVAFLAFIIVDRYLQDRDMARSLRLQEPSFAWLLCGVVWLLLLLIMVPNMVLPTKTVQVQTYLSCISLKEEFGLRWHTLSVFLNTALFLNASAAVLVSSGLAVKHLLRRRSDPAWRAVVSMAVLALAYVLSFVPYHAVRTPYTLAQTRVITDCRTKRQLFLGKEATLVLSMLHVCLDPLLFFYLDAAFRGVIRGLLPCKLQSRGNAAENTDAAGGADGEESAVDPDALHVCRRSPSLHETEDDPRTS</sequence>
<dbReference type="Pfam" id="PF00001">
    <property type="entry name" value="7tm_1"/>
    <property type="match status" value="1"/>
</dbReference>
<accession>A0A834CBT0</accession>
<keyword evidence="6 10" id="KW-0472">Membrane</keyword>
<dbReference type="PANTHER" id="PTHR24233">
    <property type="entry name" value="P2Y PURINOCEPTOR-RELATED G-PROTEIN COUPLED RECEPTOR"/>
    <property type="match status" value="1"/>
</dbReference>
<dbReference type="AlphaFoldDB" id="A0A834CBT0"/>
<dbReference type="GO" id="GO:0005886">
    <property type="term" value="C:plasma membrane"/>
    <property type="evidence" value="ECO:0007669"/>
    <property type="project" value="UniProtKB-SubCell"/>
</dbReference>
<comment type="caution">
    <text evidence="12">The sequence shown here is derived from an EMBL/GenBank/DDBJ whole genome shotgun (WGS) entry which is preliminary data.</text>
</comment>
<evidence type="ECO:0000256" key="6">
    <source>
        <dbReference type="ARBA" id="ARBA00023136"/>
    </source>
</evidence>
<evidence type="ECO:0000256" key="9">
    <source>
        <dbReference type="SAM" id="MobiDB-lite"/>
    </source>
</evidence>
<reference evidence="12" key="1">
    <citation type="journal article" name="BMC Genomics">
        <title>Long-read sequencing and de novo genome assembly of marine medaka (Oryzias melastigma).</title>
        <authorList>
            <person name="Liang P."/>
            <person name="Saqib H.S.A."/>
            <person name="Ni X."/>
            <person name="Shen Y."/>
        </authorList>
    </citation>
    <scope>NUCLEOTIDE SEQUENCE</scope>
    <source>
        <strain evidence="12">Bigg-433</strain>
    </source>
</reference>
<feature type="transmembrane region" description="Helical" evidence="10">
    <location>
        <begin position="246"/>
        <end position="265"/>
    </location>
</feature>
<dbReference type="GO" id="GO:0045028">
    <property type="term" value="F:G protein-coupled purinergic nucleotide receptor activity"/>
    <property type="evidence" value="ECO:0007669"/>
    <property type="project" value="TreeGrafter"/>
</dbReference>
<proteinExistence type="predicted"/>
<feature type="transmembrane region" description="Helical" evidence="10">
    <location>
        <begin position="111"/>
        <end position="133"/>
    </location>
</feature>
<evidence type="ECO:0000313" key="12">
    <source>
        <dbReference type="EMBL" id="KAF6726229.1"/>
    </source>
</evidence>
<evidence type="ECO:0000256" key="10">
    <source>
        <dbReference type="SAM" id="Phobius"/>
    </source>
</evidence>
<name>A0A834CBT0_ORYME</name>
<keyword evidence="3 10" id="KW-0812">Transmembrane</keyword>
<protein>
    <submittedName>
        <fullName evidence="12">Putative G-protein coupled receptor 171</fullName>
    </submittedName>
</protein>
<organism evidence="12 13">
    <name type="scientific">Oryzias melastigma</name>
    <name type="common">Marine medaka</name>
    <dbReference type="NCBI Taxonomy" id="30732"/>
    <lineage>
        <taxon>Eukaryota</taxon>
        <taxon>Metazoa</taxon>
        <taxon>Chordata</taxon>
        <taxon>Craniata</taxon>
        <taxon>Vertebrata</taxon>
        <taxon>Euteleostomi</taxon>
        <taxon>Actinopterygii</taxon>
        <taxon>Neopterygii</taxon>
        <taxon>Teleostei</taxon>
        <taxon>Neoteleostei</taxon>
        <taxon>Acanthomorphata</taxon>
        <taxon>Ovalentaria</taxon>
        <taxon>Atherinomorphae</taxon>
        <taxon>Beloniformes</taxon>
        <taxon>Adrianichthyidae</taxon>
        <taxon>Oryziinae</taxon>
        <taxon>Oryzias</taxon>
    </lineage>
</organism>
<evidence type="ECO:0000256" key="3">
    <source>
        <dbReference type="ARBA" id="ARBA00022692"/>
    </source>
</evidence>
<dbReference type="InterPro" id="IPR000276">
    <property type="entry name" value="GPCR_Rhodpsn"/>
</dbReference>
<evidence type="ECO:0000256" key="8">
    <source>
        <dbReference type="ARBA" id="ARBA00023224"/>
    </source>
</evidence>
<dbReference type="PRINTS" id="PR00237">
    <property type="entry name" value="GPCRRHODOPSN"/>
</dbReference>
<evidence type="ECO:0000259" key="11">
    <source>
        <dbReference type="PROSITE" id="PS50262"/>
    </source>
</evidence>
<evidence type="ECO:0000256" key="4">
    <source>
        <dbReference type="ARBA" id="ARBA00022989"/>
    </source>
</evidence>
<keyword evidence="5" id="KW-0297">G-protein coupled receptor</keyword>
<feature type="transmembrane region" description="Helical" evidence="10">
    <location>
        <begin position="162"/>
        <end position="184"/>
    </location>
</feature>
<feature type="region of interest" description="Disordered" evidence="9">
    <location>
        <begin position="289"/>
        <end position="328"/>
    </location>
</feature>
<feature type="transmembrane region" description="Helical" evidence="10">
    <location>
        <begin position="32"/>
        <end position="53"/>
    </location>
</feature>
<comment type="subcellular location">
    <subcellularLocation>
        <location evidence="1">Cell membrane</location>
        <topology evidence="1">Multi-pass membrane protein</topology>
    </subcellularLocation>
</comment>
<evidence type="ECO:0000313" key="13">
    <source>
        <dbReference type="Proteomes" id="UP000646548"/>
    </source>
</evidence>
<feature type="compositionally biased region" description="Basic and acidic residues" evidence="9">
    <location>
        <begin position="317"/>
        <end position="328"/>
    </location>
</feature>
<dbReference type="Gene3D" id="1.20.1070.10">
    <property type="entry name" value="Rhodopsin 7-helix transmembrane proteins"/>
    <property type="match status" value="1"/>
</dbReference>
<dbReference type="PROSITE" id="PS50262">
    <property type="entry name" value="G_PROTEIN_RECEP_F1_2"/>
    <property type="match status" value="1"/>
</dbReference>
<feature type="domain" description="G-protein coupled receptors family 1 profile" evidence="11">
    <location>
        <begin position="7"/>
        <end position="262"/>
    </location>
</feature>
<evidence type="ECO:0000256" key="7">
    <source>
        <dbReference type="ARBA" id="ARBA00023170"/>
    </source>
</evidence>
<dbReference type="Proteomes" id="UP000646548">
    <property type="component" value="Unassembled WGS sequence"/>
</dbReference>
<feature type="transmembrane region" description="Helical" evidence="10">
    <location>
        <begin position="196"/>
        <end position="216"/>
    </location>
</feature>
<evidence type="ECO:0000256" key="5">
    <source>
        <dbReference type="ARBA" id="ARBA00023040"/>
    </source>
</evidence>
<dbReference type="SUPFAM" id="SSF81321">
    <property type="entry name" value="Family A G protein-coupled receptor-like"/>
    <property type="match status" value="1"/>
</dbReference>
<evidence type="ECO:0000256" key="2">
    <source>
        <dbReference type="ARBA" id="ARBA00022475"/>
    </source>
</evidence>